<dbReference type="SUPFAM" id="SSF52540">
    <property type="entry name" value="P-loop containing nucleoside triphosphate hydrolases"/>
    <property type="match status" value="1"/>
</dbReference>
<dbReference type="PANTHER" id="PTHR43883:SF1">
    <property type="entry name" value="GLUCONOKINASE"/>
    <property type="match status" value="1"/>
</dbReference>
<dbReference type="AlphaFoldDB" id="A0A561WK80"/>
<gene>
    <name evidence="1" type="ORF">FHX34_102828</name>
</gene>
<evidence type="ECO:0008006" key="3">
    <source>
        <dbReference type="Google" id="ProtNLM"/>
    </source>
</evidence>
<dbReference type="InterPro" id="IPR011009">
    <property type="entry name" value="Kinase-like_dom_sf"/>
</dbReference>
<accession>A0A561WK80</accession>
<dbReference type="InterPro" id="IPR027417">
    <property type="entry name" value="P-loop_NTPase"/>
</dbReference>
<keyword evidence="2" id="KW-1185">Reference proteome</keyword>
<dbReference type="Gene3D" id="3.40.50.300">
    <property type="entry name" value="P-loop containing nucleotide triphosphate hydrolases"/>
    <property type="match status" value="1"/>
</dbReference>
<comment type="caution">
    <text evidence="1">The sequence shown here is derived from an EMBL/GenBank/DDBJ whole genome shotgun (WGS) entry which is preliminary data.</text>
</comment>
<dbReference type="SUPFAM" id="SSF56112">
    <property type="entry name" value="Protein kinase-like (PK-like)"/>
    <property type="match status" value="1"/>
</dbReference>
<reference evidence="1 2" key="1">
    <citation type="submission" date="2019-06" db="EMBL/GenBank/DDBJ databases">
        <title>Sequencing the genomes of 1000 actinobacteria strains.</title>
        <authorList>
            <person name="Klenk H.-P."/>
        </authorList>
    </citation>
    <scope>NUCLEOTIDE SEQUENCE [LARGE SCALE GENOMIC DNA]</scope>
    <source>
        <strain evidence="1 2">DSM 43866</strain>
    </source>
</reference>
<name>A0A561WK80_ACTTI</name>
<proteinExistence type="predicted"/>
<dbReference type="Proteomes" id="UP000320239">
    <property type="component" value="Unassembled WGS sequence"/>
</dbReference>
<evidence type="ECO:0000313" key="1">
    <source>
        <dbReference type="EMBL" id="TWG24275.1"/>
    </source>
</evidence>
<dbReference type="PANTHER" id="PTHR43883">
    <property type="entry name" value="SLR0207 PROTEIN"/>
    <property type="match status" value="1"/>
</dbReference>
<evidence type="ECO:0000313" key="2">
    <source>
        <dbReference type="Proteomes" id="UP000320239"/>
    </source>
</evidence>
<dbReference type="RefSeq" id="WP_203723620.1">
    <property type="nucleotide sequence ID" value="NZ_BOMX01000077.1"/>
</dbReference>
<dbReference type="InterPro" id="IPR052732">
    <property type="entry name" value="Cell-binding_unc_protein"/>
</dbReference>
<dbReference type="Pfam" id="PF13671">
    <property type="entry name" value="AAA_33"/>
    <property type="match status" value="1"/>
</dbReference>
<protein>
    <recommendedName>
        <fullName evidence="3">Gluconate kinase</fullName>
    </recommendedName>
</protein>
<organism evidence="1 2">
    <name type="scientific">Actinoplanes teichomyceticus</name>
    <dbReference type="NCBI Taxonomy" id="1867"/>
    <lineage>
        <taxon>Bacteria</taxon>
        <taxon>Bacillati</taxon>
        <taxon>Actinomycetota</taxon>
        <taxon>Actinomycetes</taxon>
        <taxon>Micromonosporales</taxon>
        <taxon>Micromonosporaceae</taxon>
        <taxon>Actinoplanes</taxon>
    </lineage>
</organism>
<sequence length="496" mass="54729">MAVPGHAEMLQTHTAVLFFLGDRVYKLKKPVDLGFLDFRQRTDRSRVCHREIQLNRRLAPDVYLGVADVLGPDGEPCDHLVVMRRMPADRRLSTLVRRPAPIAADLRRLARMLAAFHARARRGPTIDIEGSRAALQDRWDATFTQLRRFHGGVLDALDAAEVEDRTHEFLAGRDRLFTERIGHGHIVDGHGDLIADDIFLLDDGPRVLDCLEFDDRLRYLDVLDDVAFLTMDLEHLGAPALAHDFLAGYLEFSGDPAPEALVHHYSAYRAFVRAKVACLRHEQGDPDAAVDVADYTDLTLRHLRAGAVRLVLVGGTPATGKSTLAGRLADRLGATVLSSDRIRKELAGIDPGTGAADYRTGIYTAEWTERTYAEMMWRARRLLEHGETVILDASWTSERRRGCARSLATCAHSDLTELRCTAEPATLADRLAARVPGGYSDADARIAALLARDADDWPQAHEIRTDTTVDAIAQALAAVGPYRQLSTAGGPVHQPG</sequence>
<dbReference type="EMBL" id="VIWY01000002">
    <property type="protein sequence ID" value="TWG24275.1"/>
    <property type="molecule type" value="Genomic_DNA"/>
</dbReference>